<comment type="caution">
    <text evidence="3">The sequence shown here is derived from an EMBL/GenBank/DDBJ whole genome shotgun (WGS) entry which is preliminary data.</text>
</comment>
<feature type="chain" id="PRO_5042046392" evidence="1">
    <location>
        <begin position="21"/>
        <end position="341"/>
    </location>
</feature>
<dbReference type="Gene3D" id="3.40.50.880">
    <property type="match status" value="1"/>
</dbReference>
<dbReference type="Pfam" id="PF06283">
    <property type="entry name" value="ThuA"/>
    <property type="match status" value="1"/>
</dbReference>
<dbReference type="InterPro" id="IPR029062">
    <property type="entry name" value="Class_I_gatase-like"/>
</dbReference>
<evidence type="ECO:0000256" key="1">
    <source>
        <dbReference type="SAM" id="SignalP"/>
    </source>
</evidence>
<feature type="signal peptide" evidence="1">
    <location>
        <begin position="1"/>
        <end position="20"/>
    </location>
</feature>
<proteinExistence type="predicted"/>
<keyword evidence="1" id="KW-0732">Signal</keyword>
<gene>
    <name evidence="3" type="ORF">JIN83_09670</name>
</gene>
<dbReference type="RefSeq" id="WP_309489838.1">
    <property type="nucleotide sequence ID" value="NZ_JAENIG010000005.1"/>
</dbReference>
<dbReference type="InterPro" id="IPR029010">
    <property type="entry name" value="ThuA-like"/>
</dbReference>
<dbReference type="SUPFAM" id="SSF52317">
    <property type="entry name" value="Class I glutamine amidotransferase-like"/>
    <property type="match status" value="1"/>
</dbReference>
<sequence length="341" mass="37913">MILRIAASYLLLLSSLSSMASPHPVPESDQWLVIPGGKGPGEGKHIVLIAAEQEYRAEQALPMLARTLAKHHGFHCTVLFLMNEDGLVDPTMPSPFKEKGRKSIVPGMEHLAKADGLIWMSRFLQLPDEDVDHLYSYFDSGKPILALRTANHGLWRDTKPYRVNGKDVSLQELLGGKFMGHHGGWKREATTGIIAPEAKQNPILRGVNDVWGTTDVYRCHKDGKVPADCTLLLTGQPMQSLKKDAAPNTEKEALPIAWTKKWVGNKGLSSPIFHFTMGSAKDFQNEGVRRLTINALYWGLGMEDKIDAKSSVDIVGDYKALEDGFKYEEFGVKPRPVSHYR</sequence>
<feature type="domain" description="ThuA-like" evidence="2">
    <location>
        <begin position="109"/>
        <end position="298"/>
    </location>
</feature>
<dbReference type="EMBL" id="JAENIG010000005">
    <property type="protein sequence ID" value="MBK1855225.1"/>
    <property type="molecule type" value="Genomic_DNA"/>
</dbReference>
<keyword evidence="4" id="KW-1185">Reference proteome</keyword>
<dbReference type="AlphaFoldDB" id="A0AAE2VC53"/>
<reference evidence="3" key="1">
    <citation type="submission" date="2021-01" db="EMBL/GenBank/DDBJ databases">
        <title>Modified the classification status of verrucomicrobia.</title>
        <authorList>
            <person name="Feng X."/>
        </authorList>
    </citation>
    <scope>NUCLEOTIDE SEQUENCE</scope>
    <source>
        <strain evidence="3">5K15</strain>
    </source>
</reference>
<evidence type="ECO:0000313" key="4">
    <source>
        <dbReference type="Proteomes" id="UP000634206"/>
    </source>
</evidence>
<evidence type="ECO:0000259" key="2">
    <source>
        <dbReference type="Pfam" id="PF06283"/>
    </source>
</evidence>
<name>A0AAE2VC53_9BACT</name>
<evidence type="ECO:0000313" key="3">
    <source>
        <dbReference type="EMBL" id="MBK1855225.1"/>
    </source>
</evidence>
<accession>A0AAE2VC53</accession>
<protein>
    <submittedName>
        <fullName evidence="3">ThuA domain-containing protein</fullName>
    </submittedName>
</protein>
<organism evidence="3 4">
    <name type="scientific">Oceaniferula flava</name>
    <dbReference type="NCBI Taxonomy" id="2800421"/>
    <lineage>
        <taxon>Bacteria</taxon>
        <taxon>Pseudomonadati</taxon>
        <taxon>Verrucomicrobiota</taxon>
        <taxon>Verrucomicrobiia</taxon>
        <taxon>Verrucomicrobiales</taxon>
        <taxon>Verrucomicrobiaceae</taxon>
        <taxon>Oceaniferula</taxon>
    </lineage>
</organism>
<dbReference type="Proteomes" id="UP000634206">
    <property type="component" value="Unassembled WGS sequence"/>
</dbReference>